<sequence length="65" mass="7969">MGNIFIKKKKNKTKQPTLNQLNKFNEATQEEINDAYDYYLYKKYQIERPNSYNYSLGYNTSYIYY</sequence>
<organism evidence="1">
    <name type="scientific">Tupanvirus soda lake</name>
    <dbReference type="NCBI Taxonomy" id="2126985"/>
    <lineage>
        <taxon>Viruses</taxon>
        <taxon>Varidnaviria</taxon>
        <taxon>Bamfordvirae</taxon>
        <taxon>Nucleocytoviricota</taxon>
        <taxon>Megaviricetes</taxon>
        <taxon>Imitervirales</taxon>
        <taxon>Mimiviridae</taxon>
        <taxon>Megamimivirinae</taxon>
        <taxon>Tupanvirus</taxon>
        <taxon>Tupanvirus salinum</taxon>
    </lineage>
</organism>
<reference evidence="1" key="2">
    <citation type="journal article" date="2018" name="Nat. Commun.">
        <title>Tailed giant Tupanvirus possesses the most complete translational apparatus of the known virosphere.</title>
        <authorList>
            <person name="Abrahao J."/>
            <person name="Silva L."/>
            <person name="Silva L.S."/>
            <person name="Khalil J.Y.B."/>
            <person name="Rodrigues R."/>
            <person name="Arantes T."/>
            <person name="Assis F."/>
            <person name="Boratto P."/>
            <person name="Andrade M."/>
            <person name="Kroon E.G."/>
            <person name="Ribeiro B."/>
            <person name="Bergier I."/>
            <person name="Seligmann H."/>
            <person name="Ghigo E."/>
            <person name="Colson P."/>
            <person name="Levasseur A."/>
            <person name="Kroemer G."/>
            <person name="Raoult D."/>
            <person name="La Scola B."/>
        </authorList>
    </citation>
    <scope>NUCLEOTIDE SEQUENCE [LARGE SCALE GENOMIC DNA]</scope>
    <source>
        <strain evidence="1">Soda lake</strain>
    </source>
</reference>
<protein>
    <submittedName>
        <fullName evidence="1">Putative orfan</fullName>
    </submittedName>
</protein>
<dbReference type="EMBL" id="KY523104">
    <property type="protein sequence ID" value="QKU34946.1"/>
    <property type="molecule type" value="Genomic_DNA"/>
</dbReference>
<accession>A0A6N1NTJ7</accession>
<dbReference type="RefSeq" id="YP_010781599.1">
    <property type="nucleotide sequence ID" value="NC_075039.1"/>
</dbReference>
<evidence type="ECO:0000313" key="1">
    <source>
        <dbReference type="EMBL" id="QKU34946.1"/>
    </source>
</evidence>
<dbReference type="GeneID" id="80518363"/>
<name>A0A6N1NTJ7_9VIRU</name>
<reference evidence="1" key="1">
    <citation type="submission" date="2017-01" db="EMBL/GenBank/DDBJ databases">
        <authorList>
            <person name="Assis F.L."/>
            <person name="Abrahao J.S."/>
            <person name="Silva L."/>
            <person name="Khalil J.B."/>
            <person name="Rodrigues R."/>
            <person name="Silva L.S."/>
            <person name="Arantes T."/>
            <person name="Boratto P."/>
            <person name="Andrade M."/>
            <person name="Kroon E.G."/>
            <person name="Ribeiro B."/>
            <person name="Bergier I."/>
            <person name="Seligmann H."/>
            <person name="Ghigo E."/>
            <person name="Colson P."/>
            <person name="Levasseur A."/>
            <person name="Raoult D."/>
            <person name="Scola B.L."/>
        </authorList>
    </citation>
    <scope>NUCLEOTIDE SEQUENCE</scope>
    <source>
        <strain evidence="1">Soda lake</strain>
    </source>
</reference>
<dbReference type="KEGG" id="vg:80518363"/>
<proteinExistence type="predicted"/>